<dbReference type="RefSeq" id="WP_161175956.1">
    <property type="nucleotide sequence ID" value="NZ_BAAAUH010000028.1"/>
</dbReference>
<evidence type="ECO:0008006" key="5">
    <source>
        <dbReference type="Google" id="ProtNLM"/>
    </source>
</evidence>
<organism evidence="3 4">
    <name type="scientific">Streptomyces virens</name>
    <dbReference type="NCBI Taxonomy" id="285572"/>
    <lineage>
        <taxon>Bacteria</taxon>
        <taxon>Bacillati</taxon>
        <taxon>Actinomycetota</taxon>
        <taxon>Actinomycetes</taxon>
        <taxon>Kitasatosporales</taxon>
        <taxon>Streptomycetaceae</taxon>
        <taxon>Streptomyces</taxon>
    </lineage>
</organism>
<protein>
    <recommendedName>
        <fullName evidence="5">Secreted protein</fullName>
    </recommendedName>
</protein>
<reference evidence="4" key="1">
    <citation type="journal article" date="2019" name="Int. J. Syst. Evol. Microbiol.">
        <title>The Global Catalogue of Microorganisms (GCM) 10K type strain sequencing project: providing services to taxonomists for standard genome sequencing and annotation.</title>
        <authorList>
            <consortium name="The Broad Institute Genomics Platform"/>
            <consortium name="The Broad Institute Genome Sequencing Center for Infectious Disease"/>
            <person name="Wu L."/>
            <person name="Ma J."/>
        </authorList>
    </citation>
    <scope>NUCLEOTIDE SEQUENCE [LARGE SCALE GENOMIC DNA]</scope>
    <source>
        <strain evidence="4">JCM 9095</strain>
    </source>
</reference>
<dbReference type="Proteomes" id="UP001501866">
    <property type="component" value="Unassembled WGS sequence"/>
</dbReference>
<keyword evidence="2" id="KW-1133">Transmembrane helix</keyword>
<keyword evidence="4" id="KW-1185">Reference proteome</keyword>
<accession>A0ABP6PQ87</accession>
<evidence type="ECO:0000313" key="4">
    <source>
        <dbReference type="Proteomes" id="UP001501866"/>
    </source>
</evidence>
<proteinExistence type="predicted"/>
<dbReference type="EMBL" id="BAAAUH010000028">
    <property type="protein sequence ID" value="GAA3185232.1"/>
    <property type="molecule type" value="Genomic_DNA"/>
</dbReference>
<keyword evidence="2" id="KW-0472">Membrane</keyword>
<keyword evidence="2" id="KW-0812">Transmembrane</keyword>
<gene>
    <name evidence="3" type="ORF">GCM10010451_38060</name>
</gene>
<evidence type="ECO:0000256" key="2">
    <source>
        <dbReference type="SAM" id="Phobius"/>
    </source>
</evidence>
<name>A0ABP6PQ87_9ACTN</name>
<evidence type="ECO:0000256" key="1">
    <source>
        <dbReference type="SAM" id="MobiDB-lite"/>
    </source>
</evidence>
<sequence length="74" mass="7776">MERRQILLIVATVTALVFTWSAVMTWLGQVVAVAALAPVLGLTVVQIVRAVRAHTPASSPRAAAVPDEGDDAAR</sequence>
<feature type="region of interest" description="Disordered" evidence="1">
    <location>
        <begin position="55"/>
        <end position="74"/>
    </location>
</feature>
<feature type="transmembrane region" description="Helical" evidence="2">
    <location>
        <begin position="31"/>
        <end position="51"/>
    </location>
</feature>
<evidence type="ECO:0000313" key="3">
    <source>
        <dbReference type="EMBL" id="GAA3185232.1"/>
    </source>
</evidence>
<comment type="caution">
    <text evidence="3">The sequence shown here is derived from an EMBL/GenBank/DDBJ whole genome shotgun (WGS) entry which is preliminary data.</text>
</comment>